<evidence type="ECO:0000256" key="2">
    <source>
        <dbReference type="SAM" id="Phobius"/>
    </source>
</evidence>
<keyword evidence="2" id="KW-0472">Membrane</keyword>
<feature type="region of interest" description="Disordered" evidence="1">
    <location>
        <begin position="1"/>
        <end position="27"/>
    </location>
</feature>
<feature type="transmembrane region" description="Helical" evidence="2">
    <location>
        <begin position="72"/>
        <end position="97"/>
    </location>
</feature>
<gene>
    <name evidence="3" type="ORF">ACFP2T_00150</name>
</gene>
<sequence length="420" mass="42099">MTKESGTTAISDPDQPVDLESPPAATAPPPVAAPGAVALALLSLGWLAAMLWSAKAEISSSEVSSMAITSAAYALPGVISASLVSGAAVSVTLANLLTRLGVRRSTPRFAAALAAGLATGLLAALVVTLSYGDGSAIMVLAGTTAAAATVGGIAGGLRGTLVVAAIVTAGLAVFAVGFALSYYQEPLLSLYGSGDTQASQLTAFRWFSRTSSLAGGLAAGLLAFGYLRLAGRRIADRTGAAIPLRGPAYLIAGAGAGLLLLTAEVLTRTAGAEVLRLAGAVSEADSAGQNWLGGERIIHGMLVLFVGALTALIAFGRTLRPVEESMTGTTPEPRDPDHDGAVDGRGSDDGHPEAGVADDGDTEERAEEPGAEPRAAADGPDEAARAGTGDRAEAGDRAEPDDGVEPDDRPEPASQRVGQR</sequence>
<reference evidence="4" key="1">
    <citation type="journal article" date="2019" name="Int. J. Syst. Evol. Microbiol.">
        <title>The Global Catalogue of Microorganisms (GCM) 10K type strain sequencing project: providing services to taxonomists for standard genome sequencing and annotation.</title>
        <authorList>
            <consortium name="The Broad Institute Genomics Platform"/>
            <consortium name="The Broad Institute Genome Sequencing Center for Infectious Disease"/>
            <person name="Wu L."/>
            <person name="Ma J."/>
        </authorList>
    </citation>
    <scope>NUCLEOTIDE SEQUENCE [LARGE SCALE GENOMIC DNA]</scope>
    <source>
        <strain evidence="4">ZS-35-S2</strain>
    </source>
</reference>
<evidence type="ECO:0000313" key="3">
    <source>
        <dbReference type="EMBL" id="MFC6014608.1"/>
    </source>
</evidence>
<evidence type="ECO:0000256" key="1">
    <source>
        <dbReference type="SAM" id="MobiDB-lite"/>
    </source>
</evidence>
<dbReference type="RefSeq" id="WP_377415946.1">
    <property type="nucleotide sequence ID" value="NZ_JBHSPR010000001.1"/>
</dbReference>
<feature type="transmembrane region" description="Helical" evidence="2">
    <location>
        <begin position="161"/>
        <end position="183"/>
    </location>
</feature>
<comment type="caution">
    <text evidence="3">The sequence shown here is derived from an EMBL/GenBank/DDBJ whole genome shotgun (WGS) entry which is preliminary data.</text>
</comment>
<feature type="region of interest" description="Disordered" evidence="1">
    <location>
        <begin position="324"/>
        <end position="420"/>
    </location>
</feature>
<feature type="transmembrane region" description="Helical" evidence="2">
    <location>
        <begin position="297"/>
        <end position="316"/>
    </location>
</feature>
<protein>
    <submittedName>
        <fullName evidence="3">Uncharacterized protein</fullName>
    </submittedName>
</protein>
<feature type="compositionally biased region" description="Acidic residues" evidence="1">
    <location>
        <begin position="356"/>
        <end position="370"/>
    </location>
</feature>
<organism evidence="3 4">
    <name type="scientific">Plantactinospora solaniradicis</name>
    <dbReference type="NCBI Taxonomy" id="1723736"/>
    <lineage>
        <taxon>Bacteria</taxon>
        <taxon>Bacillati</taxon>
        <taxon>Actinomycetota</taxon>
        <taxon>Actinomycetes</taxon>
        <taxon>Micromonosporales</taxon>
        <taxon>Micromonosporaceae</taxon>
        <taxon>Plantactinospora</taxon>
    </lineage>
</organism>
<feature type="transmembrane region" description="Helical" evidence="2">
    <location>
        <begin position="31"/>
        <end position="52"/>
    </location>
</feature>
<feature type="transmembrane region" description="Helical" evidence="2">
    <location>
        <begin position="248"/>
        <end position="267"/>
    </location>
</feature>
<evidence type="ECO:0000313" key="4">
    <source>
        <dbReference type="Proteomes" id="UP001596203"/>
    </source>
</evidence>
<feature type="transmembrane region" description="Helical" evidence="2">
    <location>
        <begin position="203"/>
        <end position="227"/>
    </location>
</feature>
<keyword evidence="2" id="KW-1133">Transmembrane helix</keyword>
<keyword evidence="4" id="KW-1185">Reference proteome</keyword>
<feature type="transmembrane region" description="Helical" evidence="2">
    <location>
        <begin position="109"/>
        <end position="129"/>
    </location>
</feature>
<accession>A0ABW1K0W9</accession>
<keyword evidence="2" id="KW-0812">Transmembrane</keyword>
<proteinExistence type="predicted"/>
<dbReference type="EMBL" id="JBHSPR010000001">
    <property type="protein sequence ID" value="MFC6014608.1"/>
    <property type="molecule type" value="Genomic_DNA"/>
</dbReference>
<dbReference type="Proteomes" id="UP001596203">
    <property type="component" value="Unassembled WGS sequence"/>
</dbReference>
<name>A0ABW1K0W9_9ACTN</name>
<feature type="compositionally biased region" description="Polar residues" evidence="1">
    <location>
        <begin position="1"/>
        <end position="10"/>
    </location>
</feature>
<feature type="transmembrane region" description="Helical" evidence="2">
    <location>
        <begin position="135"/>
        <end position="154"/>
    </location>
</feature>
<feature type="compositionally biased region" description="Basic and acidic residues" evidence="1">
    <location>
        <begin position="332"/>
        <end position="352"/>
    </location>
</feature>
<feature type="compositionally biased region" description="Basic and acidic residues" evidence="1">
    <location>
        <begin position="382"/>
        <end position="411"/>
    </location>
</feature>